<dbReference type="Proteomes" id="UP000054047">
    <property type="component" value="Unassembled WGS sequence"/>
</dbReference>
<proteinExistence type="predicted"/>
<dbReference type="PANTHER" id="PTHR31362">
    <property type="entry name" value="GLYCOSYLTRANSFERASE STELLO1-RELATED"/>
    <property type="match status" value="1"/>
</dbReference>
<reference evidence="1 2" key="1">
    <citation type="submission" date="2013-12" db="EMBL/GenBank/DDBJ databases">
        <title>Draft genome of the parsitic nematode Ancylostoma duodenale.</title>
        <authorList>
            <person name="Mitreva M."/>
        </authorList>
    </citation>
    <scope>NUCLEOTIDE SEQUENCE [LARGE SCALE GENOMIC DNA]</scope>
    <source>
        <strain evidence="1 2">Zhejiang</strain>
    </source>
</reference>
<evidence type="ECO:0000313" key="1">
    <source>
        <dbReference type="EMBL" id="KIH62902.1"/>
    </source>
</evidence>
<dbReference type="InterPro" id="IPR005049">
    <property type="entry name" value="STL-like"/>
</dbReference>
<dbReference type="PANTHER" id="PTHR31362:SF0">
    <property type="entry name" value="EXOSTOSIN DOMAIN-CONTAINING PROTEIN-RELATED"/>
    <property type="match status" value="1"/>
</dbReference>
<sequence length="181" mass="20980">MLSKPMLGFFVLLAVVIVFIVFLDDGSTPVRFTKFQKRLGEKTIRWIVVTTVQHPTEGIKRLSQIPGWTLLVVGNAETPKNWSFEGVHYLSVEDQQELGYRVLDFLPYKSYARKNIGYLYAIENGAEWIYDTDDDIIPYGLGPEQFDYTEEISGLRYGSKFSEKNESENSEEYVNTWRQEL</sequence>
<accession>A0A0C2DK71</accession>
<dbReference type="OrthoDB" id="6045904at2759"/>
<dbReference type="AlphaFoldDB" id="A0A0C2DK71"/>
<name>A0A0C2DK71_9BILA</name>
<protein>
    <submittedName>
        <fullName evidence="1">Uncharacterized protein</fullName>
    </submittedName>
</protein>
<organism evidence="1 2">
    <name type="scientific">Ancylostoma duodenale</name>
    <dbReference type="NCBI Taxonomy" id="51022"/>
    <lineage>
        <taxon>Eukaryota</taxon>
        <taxon>Metazoa</taxon>
        <taxon>Ecdysozoa</taxon>
        <taxon>Nematoda</taxon>
        <taxon>Chromadorea</taxon>
        <taxon>Rhabditida</taxon>
        <taxon>Rhabditina</taxon>
        <taxon>Rhabditomorpha</taxon>
        <taxon>Strongyloidea</taxon>
        <taxon>Ancylostomatidae</taxon>
        <taxon>Ancylostomatinae</taxon>
        <taxon>Ancylostoma</taxon>
    </lineage>
</organism>
<dbReference type="EMBL" id="KN729012">
    <property type="protein sequence ID" value="KIH62902.1"/>
    <property type="molecule type" value="Genomic_DNA"/>
</dbReference>
<keyword evidence="2" id="KW-1185">Reference proteome</keyword>
<gene>
    <name evidence="1" type="ORF">ANCDUO_06807</name>
</gene>
<evidence type="ECO:0000313" key="2">
    <source>
        <dbReference type="Proteomes" id="UP000054047"/>
    </source>
</evidence>